<sequence length="223" mass="26101">MLLSCHKDQYMQIRDPYFLINIEDHHAIFQQRIQLIDFTFDHLKRLFISIPKERLQQFNFWSLTLQNTKELLSDDISQLDLKFREITCHSIQQAAQLRNTIKNTSKLTLIIDNTQKFESTGLQKGAPAKELMNPVNWAKIEKRKIVENEDENTDFEPMEVGTLVIQLKCNKGIQRILNKVRPKPKGKMIAIFEMDELANIIAVIKSIKIYELKQSPLYISLNS</sequence>
<keyword evidence="2" id="KW-1185">Reference proteome</keyword>
<dbReference type="AlphaFoldDB" id="A0A8J8NY02"/>
<reference evidence="1" key="1">
    <citation type="submission" date="2019-06" db="EMBL/GenBank/DDBJ databases">
        <authorList>
            <person name="Zheng W."/>
        </authorList>
    </citation>
    <scope>NUCLEOTIDE SEQUENCE</scope>
    <source>
        <strain evidence="1">QDHG01</strain>
    </source>
</reference>
<gene>
    <name evidence="1" type="ORF">FGO68_gene3619</name>
</gene>
<proteinExistence type="predicted"/>
<protein>
    <submittedName>
        <fullName evidence="1">Uncharacterized protein</fullName>
    </submittedName>
</protein>
<evidence type="ECO:0000313" key="1">
    <source>
        <dbReference type="EMBL" id="TNV82226.1"/>
    </source>
</evidence>
<comment type="caution">
    <text evidence="1">The sequence shown here is derived from an EMBL/GenBank/DDBJ whole genome shotgun (WGS) entry which is preliminary data.</text>
</comment>
<dbReference type="EMBL" id="RRYP01005222">
    <property type="protein sequence ID" value="TNV82226.1"/>
    <property type="molecule type" value="Genomic_DNA"/>
</dbReference>
<accession>A0A8J8NY02</accession>
<organism evidence="1 2">
    <name type="scientific">Halteria grandinella</name>
    <dbReference type="NCBI Taxonomy" id="5974"/>
    <lineage>
        <taxon>Eukaryota</taxon>
        <taxon>Sar</taxon>
        <taxon>Alveolata</taxon>
        <taxon>Ciliophora</taxon>
        <taxon>Intramacronucleata</taxon>
        <taxon>Spirotrichea</taxon>
        <taxon>Stichotrichia</taxon>
        <taxon>Sporadotrichida</taxon>
        <taxon>Halteriidae</taxon>
        <taxon>Halteria</taxon>
    </lineage>
</organism>
<dbReference type="Proteomes" id="UP000785679">
    <property type="component" value="Unassembled WGS sequence"/>
</dbReference>
<name>A0A8J8NY02_HALGN</name>
<evidence type="ECO:0000313" key="2">
    <source>
        <dbReference type="Proteomes" id="UP000785679"/>
    </source>
</evidence>